<evidence type="ECO:0000313" key="10">
    <source>
        <dbReference type="Proteomes" id="UP001152795"/>
    </source>
</evidence>
<evidence type="ECO:0000256" key="6">
    <source>
        <dbReference type="ARBA" id="ARBA00022840"/>
    </source>
</evidence>
<dbReference type="InterPro" id="IPR055175">
    <property type="entry name" value="ACK/TNK-like_SAM"/>
</dbReference>
<evidence type="ECO:0000256" key="4">
    <source>
        <dbReference type="ARBA" id="ARBA00022741"/>
    </source>
</evidence>
<accession>A0A6S7JNJ2</accession>
<keyword evidence="4" id="KW-0547">Nucleotide-binding</keyword>
<dbReference type="Pfam" id="PF22931">
    <property type="entry name" value="SAM_TNK"/>
    <property type="match status" value="1"/>
</dbReference>
<name>A0A6S7JNJ2_PARCT</name>
<keyword evidence="7" id="KW-0829">Tyrosine-protein kinase</keyword>
<protein>
    <recommendedName>
        <fullName evidence="1">non-specific protein-tyrosine kinase</fullName>
        <ecNumber evidence="1">2.7.10.2</ecNumber>
    </recommendedName>
</protein>
<feature type="domain" description="ACK/TNK-like SAM" evidence="8">
    <location>
        <begin position="20"/>
        <end position="69"/>
    </location>
</feature>
<evidence type="ECO:0000256" key="1">
    <source>
        <dbReference type="ARBA" id="ARBA00011903"/>
    </source>
</evidence>
<dbReference type="AlphaFoldDB" id="A0A6S7JNJ2"/>
<reference evidence="9" key="1">
    <citation type="submission" date="2020-04" db="EMBL/GenBank/DDBJ databases">
        <authorList>
            <person name="Alioto T."/>
            <person name="Alioto T."/>
            <person name="Gomez Garrido J."/>
        </authorList>
    </citation>
    <scope>NUCLEOTIDE SEQUENCE</scope>
    <source>
        <strain evidence="9">A484AB</strain>
    </source>
</reference>
<evidence type="ECO:0000256" key="7">
    <source>
        <dbReference type="ARBA" id="ARBA00023137"/>
    </source>
</evidence>
<dbReference type="GO" id="GO:0004715">
    <property type="term" value="F:non-membrane spanning protein tyrosine kinase activity"/>
    <property type="evidence" value="ECO:0007669"/>
    <property type="project" value="UniProtKB-EC"/>
</dbReference>
<keyword evidence="5" id="KW-0418">Kinase</keyword>
<dbReference type="EC" id="2.7.10.2" evidence="1"/>
<proteinExistence type="predicted"/>
<evidence type="ECO:0000259" key="8">
    <source>
        <dbReference type="Pfam" id="PF22931"/>
    </source>
</evidence>
<dbReference type="GO" id="GO:0005524">
    <property type="term" value="F:ATP binding"/>
    <property type="evidence" value="ECO:0007669"/>
    <property type="project" value="UniProtKB-KW"/>
</dbReference>
<keyword evidence="2" id="KW-0728">SH3 domain</keyword>
<dbReference type="EMBL" id="CACRXK020018438">
    <property type="protein sequence ID" value="CAB4032481.1"/>
    <property type="molecule type" value="Genomic_DNA"/>
</dbReference>
<keyword evidence="6" id="KW-0067">ATP-binding</keyword>
<evidence type="ECO:0000256" key="3">
    <source>
        <dbReference type="ARBA" id="ARBA00022679"/>
    </source>
</evidence>
<gene>
    <name evidence="9" type="ORF">PACLA_8A029888</name>
</gene>
<keyword evidence="10" id="KW-1185">Reference proteome</keyword>
<organism evidence="9 10">
    <name type="scientific">Paramuricea clavata</name>
    <name type="common">Red gorgonian</name>
    <name type="synonym">Violescent sea-whip</name>
    <dbReference type="NCBI Taxonomy" id="317549"/>
    <lineage>
        <taxon>Eukaryota</taxon>
        <taxon>Metazoa</taxon>
        <taxon>Cnidaria</taxon>
        <taxon>Anthozoa</taxon>
        <taxon>Octocorallia</taxon>
        <taxon>Malacalcyonacea</taxon>
        <taxon>Plexauridae</taxon>
        <taxon>Paramuricea</taxon>
    </lineage>
</organism>
<comment type="caution">
    <text evidence="9">The sequence shown here is derived from an EMBL/GenBank/DDBJ whole genome shotgun (WGS) entry which is preliminary data.</text>
</comment>
<evidence type="ECO:0000313" key="9">
    <source>
        <dbReference type="EMBL" id="CAB4032481.1"/>
    </source>
</evidence>
<evidence type="ECO:0000256" key="5">
    <source>
        <dbReference type="ARBA" id="ARBA00022777"/>
    </source>
</evidence>
<dbReference type="Proteomes" id="UP001152795">
    <property type="component" value="Unassembled WGS sequence"/>
</dbReference>
<evidence type="ECO:0000256" key="2">
    <source>
        <dbReference type="ARBA" id="ARBA00022443"/>
    </source>
</evidence>
<sequence>MANSTEKESLSVNDQPISIFLEFADLATFKTVFQGFGVEKFDHLNDVQDDDLLKFGLSNIEIRRFTQKVADFRSQHAIKGVAVENTSSAAGACEPVTKQQSTVLMGPLKPY</sequence>
<keyword evidence="3" id="KW-0808">Transferase</keyword>